<accession>A0ABR2UCT1</accession>
<organism evidence="2 3">
    <name type="scientific">Hibiscus sabdariffa</name>
    <name type="common">roselle</name>
    <dbReference type="NCBI Taxonomy" id="183260"/>
    <lineage>
        <taxon>Eukaryota</taxon>
        <taxon>Viridiplantae</taxon>
        <taxon>Streptophyta</taxon>
        <taxon>Embryophyta</taxon>
        <taxon>Tracheophyta</taxon>
        <taxon>Spermatophyta</taxon>
        <taxon>Magnoliopsida</taxon>
        <taxon>eudicotyledons</taxon>
        <taxon>Gunneridae</taxon>
        <taxon>Pentapetalae</taxon>
        <taxon>rosids</taxon>
        <taxon>malvids</taxon>
        <taxon>Malvales</taxon>
        <taxon>Malvaceae</taxon>
        <taxon>Malvoideae</taxon>
        <taxon>Hibiscus</taxon>
    </lineage>
</organism>
<keyword evidence="3" id="KW-1185">Reference proteome</keyword>
<sequence>MGMGVHETQVELGLKTCPMETNEMSCSQQISRGGSTMEGNEKEIIFSSLMLSGGATAIAHQMLISLTPPRSCPGPVGTKAVGASHRPP</sequence>
<name>A0ABR2UCT1_9ROSI</name>
<reference evidence="2 3" key="1">
    <citation type="journal article" date="2024" name="G3 (Bethesda)">
        <title>Genome assembly of Hibiscus sabdariffa L. provides insights into metabolisms of medicinal natural products.</title>
        <authorList>
            <person name="Kim T."/>
        </authorList>
    </citation>
    <scope>NUCLEOTIDE SEQUENCE [LARGE SCALE GENOMIC DNA]</scope>
    <source>
        <strain evidence="2">TK-2024</strain>
        <tissue evidence="2">Old leaves</tissue>
    </source>
</reference>
<proteinExistence type="predicted"/>
<dbReference type="EMBL" id="JBBPBN010000001">
    <property type="protein sequence ID" value="KAK9047501.1"/>
    <property type="molecule type" value="Genomic_DNA"/>
</dbReference>
<protein>
    <submittedName>
        <fullName evidence="2">Uncharacterized protein</fullName>
    </submittedName>
</protein>
<evidence type="ECO:0000313" key="3">
    <source>
        <dbReference type="Proteomes" id="UP001396334"/>
    </source>
</evidence>
<comment type="caution">
    <text evidence="2">The sequence shown here is derived from an EMBL/GenBank/DDBJ whole genome shotgun (WGS) entry which is preliminary data.</text>
</comment>
<feature type="region of interest" description="Disordered" evidence="1">
    <location>
        <begin position="69"/>
        <end position="88"/>
    </location>
</feature>
<dbReference type="Proteomes" id="UP001396334">
    <property type="component" value="Unassembled WGS sequence"/>
</dbReference>
<evidence type="ECO:0000256" key="1">
    <source>
        <dbReference type="SAM" id="MobiDB-lite"/>
    </source>
</evidence>
<gene>
    <name evidence="2" type="ORF">V6N11_053342</name>
</gene>
<evidence type="ECO:0000313" key="2">
    <source>
        <dbReference type="EMBL" id="KAK9047501.1"/>
    </source>
</evidence>